<evidence type="ECO:0000313" key="3">
    <source>
        <dbReference type="EMBL" id="NMN99525.1"/>
    </source>
</evidence>
<comment type="caution">
    <text evidence="3">The sequence shown here is derived from an EMBL/GenBank/DDBJ whole genome shotgun (WGS) entry which is preliminary data.</text>
</comment>
<evidence type="ECO:0000313" key="4">
    <source>
        <dbReference type="Proteomes" id="UP000535543"/>
    </source>
</evidence>
<gene>
    <name evidence="3" type="ORF">FGL95_31360</name>
</gene>
<dbReference type="SUPFAM" id="SSF54593">
    <property type="entry name" value="Glyoxalase/Bleomycin resistance protein/Dihydroxybiphenyl dioxygenase"/>
    <property type="match status" value="1"/>
</dbReference>
<dbReference type="InterPro" id="IPR029068">
    <property type="entry name" value="Glyas_Bleomycin-R_OHBP_Dase"/>
</dbReference>
<dbReference type="EMBL" id="VCQU01000019">
    <property type="protein sequence ID" value="NMN99525.1"/>
    <property type="molecule type" value="Genomic_DNA"/>
</dbReference>
<dbReference type="Pfam" id="PF22677">
    <property type="entry name" value="Ble-like_N"/>
    <property type="match status" value="1"/>
</dbReference>
<organism evidence="3 4">
    <name type="scientific">Antrihabitans stalactiti</name>
    <dbReference type="NCBI Taxonomy" id="2584121"/>
    <lineage>
        <taxon>Bacteria</taxon>
        <taxon>Bacillati</taxon>
        <taxon>Actinomycetota</taxon>
        <taxon>Actinomycetes</taxon>
        <taxon>Mycobacteriales</taxon>
        <taxon>Nocardiaceae</taxon>
        <taxon>Antrihabitans</taxon>
    </lineage>
</organism>
<evidence type="ECO:0000256" key="1">
    <source>
        <dbReference type="SAM" id="MobiDB-lite"/>
    </source>
</evidence>
<reference evidence="3 4" key="1">
    <citation type="submission" date="2019-05" db="EMBL/GenBank/DDBJ databases">
        <authorList>
            <person name="Lee S.D."/>
        </authorList>
    </citation>
    <scope>NUCLEOTIDE SEQUENCE [LARGE SCALE GENOMIC DNA]</scope>
    <source>
        <strain evidence="3 4">YC2-7</strain>
    </source>
</reference>
<reference evidence="3 4" key="2">
    <citation type="submission" date="2020-06" db="EMBL/GenBank/DDBJ databases">
        <title>Antribacter stalactiti gen. nov., sp. nov., a new member of the family Nacardiaceae isolated from a cave.</title>
        <authorList>
            <person name="Kim I.S."/>
        </authorList>
    </citation>
    <scope>NUCLEOTIDE SEQUENCE [LARGE SCALE GENOMIC DNA]</scope>
    <source>
        <strain evidence="3 4">YC2-7</strain>
    </source>
</reference>
<proteinExistence type="predicted"/>
<accession>A0A848KLI6</accession>
<sequence length="212" mass="22615">MTTSGPAELKFEAAIIPVSDVDRAKTFYSALGWRLDADFAFENGFRIVQFTPPGSPASVQFGSKITSAEPGSASGLYLVVTDIEAARSQLVANGAQVSAVFHPGAPGAQFEPDGADSRVAGRSEDGTSYGSFATFSDPDGNSWLLQEVTTRLPGRVDTASFTSVSDLAEALKRASAAHGEHEKRHGGEYDENWPEWYATYMVAERTGAELPE</sequence>
<keyword evidence="4" id="KW-1185">Reference proteome</keyword>
<dbReference type="RefSeq" id="WP_169594873.1">
    <property type="nucleotide sequence ID" value="NZ_VCQU01000019.1"/>
</dbReference>
<name>A0A848KLI6_9NOCA</name>
<dbReference type="Proteomes" id="UP000535543">
    <property type="component" value="Unassembled WGS sequence"/>
</dbReference>
<feature type="domain" description="VOC" evidence="2">
    <location>
        <begin position="10"/>
        <end position="148"/>
    </location>
</feature>
<dbReference type="Gene3D" id="3.10.180.10">
    <property type="entry name" value="2,3-Dihydroxybiphenyl 1,2-Dioxygenase, domain 1"/>
    <property type="match status" value="1"/>
</dbReference>
<dbReference type="InterPro" id="IPR037523">
    <property type="entry name" value="VOC_core"/>
</dbReference>
<protein>
    <submittedName>
        <fullName evidence="3">Glyoxalase</fullName>
    </submittedName>
</protein>
<dbReference type="AlphaFoldDB" id="A0A848KLI6"/>
<dbReference type="InterPro" id="IPR053863">
    <property type="entry name" value="Glyoxy/Ble-like_N"/>
</dbReference>
<dbReference type="PROSITE" id="PS51819">
    <property type="entry name" value="VOC"/>
    <property type="match status" value="1"/>
</dbReference>
<feature type="region of interest" description="Disordered" evidence="1">
    <location>
        <begin position="104"/>
        <end position="123"/>
    </location>
</feature>
<evidence type="ECO:0000259" key="2">
    <source>
        <dbReference type="PROSITE" id="PS51819"/>
    </source>
</evidence>